<dbReference type="Proteomes" id="UP000737402">
    <property type="component" value="Unassembled WGS sequence"/>
</dbReference>
<comment type="caution">
    <text evidence="1">The sequence shown here is derived from an EMBL/GenBank/DDBJ whole genome shotgun (WGS) entry which is preliminary data.</text>
</comment>
<sequence length="198" mass="23797">MAKIPIKPIVQSLKTNGPTFIKFVKNNWKELSTTAVTVSEFSRQVVDRKKNKKESNQENIHYRKARYTLYKTDIMNNLDAKKRTELFQYKLEVEQFLQQIKDEEKIELAMKKPIHSKRMKNWDQILIQIEGKMVIKDYQEYLLVYHSPNYQSAYFEGYEGQLEKFKRLIKSDNTDELYDFFITNTKRSKEDIQKDFSL</sequence>
<organism evidence="1 2">
    <name type="scientific">Sutcliffiella tianshenii</name>
    <dbReference type="NCBI Taxonomy" id="1463404"/>
    <lineage>
        <taxon>Bacteria</taxon>
        <taxon>Bacillati</taxon>
        <taxon>Bacillota</taxon>
        <taxon>Bacilli</taxon>
        <taxon>Bacillales</taxon>
        <taxon>Bacillaceae</taxon>
        <taxon>Sutcliffiella</taxon>
    </lineage>
</organism>
<evidence type="ECO:0000313" key="1">
    <source>
        <dbReference type="EMBL" id="MBM7619772.1"/>
    </source>
</evidence>
<gene>
    <name evidence="1" type="ORF">JOC95_001624</name>
</gene>
<keyword evidence="2" id="KW-1185">Reference proteome</keyword>
<protein>
    <submittedName>
        <fullName evidence="1">Uncharacterized protein</fullName>
    </submittedName>
</protein>
<name>A0ABS2NZD4_9BACI</name>
<evidence type="ECO:0000313" key="2">
    <source>
        <dbReference type="Proteomes" id="UP000737402"/>
    </source>
</evidence>
<accession>A0ABS2NZD4</accession>
<dbReference type="EMBL" id="JAFBED010000003">
    <property type="protein sequence ID" value="MBM7619772.1"/>
    <property type="molecule type" value="Genomic_DNA"/>
</dbReference>
<proteinExistence type="predicted"/>
<dbReference type="RefSeq" id="WP_204415012.1">
    <property type="nucleotide sequence ID" value="NZ_JAFBED010000003.1"/>
</dbReference>
<reference evidence="1 2" key="1">
    <citation type="submission" date="2021-01" db="EMBL/GenBank/DDBJ databases">
        <title>Genomic Encyclopedia of Type Strains, Phase IV (KMG-IV): sequencing the most valuable type-strain genomes for metagenomic binning, comparative biology and taxonomic classification.</title>
        <authorList>
            <person name="Goeker M."/>
        </authorList>
    </citation>
    <scope>NUCLEOTIDE SEQUENCE [LARGE SCALE GENOMIC DNA]</scope>
    <source>
        <strain evidence="1 2">DSM 25879</strain>
    </source>
</reference>